<reference evidence="1 2" key="1">
    <citation type="submission" date="2016-10" db="EMBL/GenBank/DDBJ databases">
        <title>Genome sequence of the basidiomycete white-rot fungus Trametes pubescens.</title>
        <authorList>
            <person name="Makela M.R."/>
            <person name="Granchi Z."/>
            <person name="Peng M."/>
            <person name="De Vries R.P."/>
            <person name="Grigoriev I."/>
            <person name="Riley R."/>
            <person name="Hilden K."/>
        </authorList>
    </citation>
    <scope>NUCLEOTIDE SEQUENCE [LARGE SCALE GENOMIC DNA]</scope>
    <source>
        <strain evidence="1 2">FBCC735</strain>
    </source>
</reference>
<name>A0A1M2VA25_TRAPU</name>
<accession>A0A1M2VA25</accession>
<dbReference type="STRING" id="154538.A0A1M2VA25"/>
<dbReference type="Proteomes" id="UP000184267">
    <property type="component" value="Unassembled WGS sequence"/>
</dbReference>
<dbReference type="OrthoDB" id="3269308at2759"/>
<sequence>MHTRSRSVAAPTAKRQRTAETAVLVEDGGHPVDQAAVSATEMITHAAEVDPMTVGEDDAITTEHLDEDVTIGLDIVAIATGENASNGTVTPPVYEFRDGRFVATAASLSLLQAYSELAAREKSAGEGSRTPEPAGGIPADIPVLNQPVPAQTFHAAEGVPAPAPGNPVLATGLGAVAAQPGVGGHGPGLPLPQVAFAVPGPVQPLGAAGFMGGAAAQPLGAAVPNVPVHVPVVQPVGQANAAAMPTVQPVGHALAGLAVGAPAVPAPAPVIQGVQGVPAGVPPVIQGPVPLLPNGPGAMGAPAVPAPAPIIQGAQGVPAGVPPVIQGPVPLLPNVLGGMGAPAVPAPVPVPGVAGPVNPPIAANLFDDIDYVPDAIKHRILGISGQSDAASNLFSVAHVPASADWGRGRMEKFLMLNGVPVVIWLIGRVRTTWFYNFDGQPHSRVNVGITPALFTDMDAIDRLYTRARPRSAFCSLTLNQARPFEEVYDGTGTFREKTAMTRLSAADVFEDDIVVVECNFTRWRKNTEGKKKHWSTWDVGFEMISIATLFSNPNPVASNGPVPVPTAQPAFAF</sequence>
<proteinExistence type="predicted"/>
<evidence type="ECO:0000313" key="1">
    <source>
        <dbReference type="EMBL" id="OJT04375.1"/>
    </source>
</evidence>
<organism evidence="1 2">
    <name type="scientific">Trametes pubescens</name>
    <name type="common">White-rot fungus</name>
    <dbReference type="NCBI Taxonomy" id="154538"/>
    <lineage>
        <taxon>Eukaryota</taxon>
        <taxon>Fungi</taxon>
        <taxon>Dikarya</taxon>
        <taxon>Basidiomycota</taxon>
        <taxon>Agaricomycotina</taxon>
        <taxon>Agaricomycetes</taxon>
        <taxon>Polyporales</taxon>
        <taxon>Polyporaceae</taxon>
        <taxon>Trametes</taxon>
    </lineage>
</organism>
<protein>
    <submittedName>
        <fullName evidence="1">Uncharacterized protein</fullName>
    </submittedName>
</protein>
<comment type="caution">
    <text evidence="1">The sequence shown here is derived from an EMBL/GenBank/DDBJ whole genome shotgun (WGS) entry which is preliminary data.</text>
</comment>
<dbReference type="AlphaFoldDB" id="A0A1M2VA25"/>
<gene>
    <name evidence="1" type="ORF">TRAPUB_4918</name>
</gene>
<evidence type="ECO:0000313" key="2">
    <source>
        <dbReference type="Proteomes" id="UP000184267"/>
    </source>
</evidence>
<dbReference type="EMBL" id="MNAD01001543">
    <property type="protein sequence ID" value="OJT04375.1"/>
    <property type="molecule type" value="Genomic_DNA"/>
</dbReference>
<keyword evidence="2" id="KW-1185">Reference proteome</keyword>